<dbReference type="PANTHER" id="PTHR46042:SF1">
    <property type="entry name" value="DIPHTHINE METHYLTRANSFERASE"/>
    <property type="match status" value="1"/>
</dbReference>
<dbReference type="PROSITE" id="PS00678">
    <property type="entry name" value="WD_REPEATS_1"/>
    <property type="match status" value="1"/>
</dbReference>
<dbReference type="PANTHER" id="PTHR46042">
    <property type="entry name" value="DIPHTHINE METHYLTRANSFERASE"/>
    <property type="match status" value="1"/>
</dbReference>
<dbReference type="GO" id="GO:0005737">
    <property type="term" value="C:cytoplasm"/>
    <property type="evidence" value="ECO:0007669"/>
    <property type="project" value="TreeGrafter"/>
</dbReference>
<dbReference type="FunCoup" id="G1TDY8">
    <property type="interactions" value="591"/>
</dbReference>
<dbReference type="SMART" id="SM00320">
    <property type="entry name" value="WD40"/>
    <property type="match status" value="4"/>
</dbReference>
<evidence type="ECO:0000256" key="4">
    <source>
        <dbReference type="ARBA" id="ARBA00022801"/>
    </source>
</evidence>
<dbReference type="Gene3D" id="2.130.10.10">
    <property type="entry name" value="YVTN repeat-like/Quinoprotein amine dehydrogenase"/>
    <property type="match status" value="1"/>
</dbReference>
<dbReference type="InterPro" id="IPR019775">
    <property type="entry name" value="WD40_repeat_CS"/>
</dbReference>
<accession>G1TDY8</accession>
<dbReference type="InterPro" id="IPR015943">
    <property type="entry name" value="WD40/YVTN_repeat-like_dom_sf"/>
</dbReference>
<dbReference type="Proteomes" id="UP000001811">
    <property type="component" value="Unplaced"/>
</dbReference>
<evidence type="ECO:0000256" key="6">
    <source>
        <dbReference type="ARBA" id="ARBA00039131"/>
    </source>
</evidence>
<keyword evidence="4" id="KW-0378">Hydrolase</keyword>
<evidence type="ECO:0000256" key="5">
    <source>
        <dbReference type="ARBA" id="ARBA00038092"/>
    </source>
</evidence>
<dbReference type="Bgee" id="ENSOCUG00000017571">
    <property type="expression patterns" value="Expressed in embryo and 15 other cell types or tissues"/>
</dbReference>
<dbReference type="STRING" id="9986.ENSOCUP00000015090"/>
<feature type="repeat" description="WD" evidence="8">
    <location>
        <begin position="278"/>
        <end position="320"/>
    </location>
</feature>
<dbReference type="SMR" id="G1TDY8"/>
<proteinExistence type="inferred from homology"/>
<dbReference type="InterPro" id="IPR001680">
    <property type="entry name" value="WD40_rpt"/>
</dbReference>
<dbReference type="GeneTree" id="ENSGT00390000018644"/>
<dbReference type="SUPFAM" id="SSF50978">
    <property type="entry name" value="WD40 repeat-like"/>
    <property type="match status" value="1"/>
</dbReference>
<dbReference type="Ensembl" id="ENSOCUT00000017569.3">
    <property type="protein sequence ID" value="ENSOCUP00000015090.3"/>
    <property type="gene ID" value="ENSOCUG00000017571.3"/>
</dbReference>
<evidence type="ECO:0000256" key="2">
    <source>
        <dbReference type="ARBA" id="ARBA00022574"/>
    </source>
</evidence>
<evidence type="ECO:0000256" key="8">
    <source>
        <dbReference type="PROSITE-ProRule" id="PRU00221"/>
    </source>
</evidence>
<protein>
    <recommendedName>
        <fullName evidence="6">methylated diphthine methylhydrolase</fullName>
        <ecNumber evidence="6">3.1.1.97</ecNumber>
    </recommendedName>
</protein>
<feature type="compositionally biased region" description="Basic residues" evidence="9">
    <location>
        <begin position="92"/>
        <end position="105"/>
    </location>
</feature>
<sequence>PRAFRWPLPRISGGWEAGSPAPALGRESGGAASRAGVRASLQAARWVAACGCSRRWTPSSPRTPWPGARCGAAGTFSRAGPTSCARPPAARPRARRAPPGRRRARAASTCTASAGTAPQPRWRRPTGETALPSWTPSGATSRWPVPPSWAWPTPGGSVELLRLVESENSSCTLQPASSLVLDEQCLALSLDWSTGKLGSAADQPLHIISSDSKGQLHLLLVHEEGSGLQSVASWQAHAFEAWIAAFNYWQTDVVYSGGDDGLLRGWDTRIPGTSLFTSKRHSMGVCSIQSSPHQDHVLATGSYDEHVLLWDTRNMKQPVADTPVQGGVWRLRWHPFQHHLLLAACMHGGFKILDCQKALEKQEATVLVSHTMPNSLVYGADWSWLPSCSPQPGPSSSAFPRSNEGARPADTATNKPPGPSLDHLVASKGEDHARSPGTVNPLASLLPLTEMSSNGSQLHATAKACNCDPDLQEANLDGSLLATCSFYDHVLHLWKWEVNGAQDPPPSHAEETAQCRRPASVSKASLQDH</sequence>
<dbReference type="InterPro" id="IPR036322">
    <property type="entry name" value="WD40_repeat_dom_sf"/>
</dbReference>
<feature type="region of interest" description="Disordered" evidence="9">
    <location>
        <begin position="502"/>
        <end position="529"/>
    </location>
</feature>
<dbReference type="GO" id="GO:0017183">
    <property type="term" value="P:protein histidyl modification to diphthamide"/>
    <property type="evidence" value="ECO:0007669"/>
    <property type="project" value="TreeGrafter"/>
</dbReference>
<name>G1TDY8_RABIT</name>
<reference evidence="10" key="2">
    <citation type="submission" date="2025-08" db="UniProtKB">
        <authorList>
            <consortium name="Ensembl"/>
        </authorList>
    </citation>
    <scope>IDENTIFICATION</scope>
    <source>
        <strain evidence="10">Thorbecke</strain>
    </source>
</reference>
<feature type="region of interest" description="Disordered" evidence="9">
    <location>
        <begin position="1"/>
        <end position="29"/>
    </location>
</feature>
<comment type="catalytic activity">
    <reaction evidence="7">
        <text>diphthine methyl ester-[translation elongation factor 2] + H2O = diphthine-[translation elongation factor 2] + methanol + H(+)</text>
        <dbReference type="Rhea" id="RHEA:42656"/>
        <dbReference type="Rhea" id="RHEA-COMP:10172"/>
        <dbReference type="Rhea" id="RHEA-COMP:10173"/>
        <dbReference type="ChEBI" id="CHEBI:15377"/>
        <dbReference type="ChEBI" id="CHEBI:15378"/>
        <dbReference type="ChEBI" id="CHEBI:17790"/>
        <dbReference type="ChEBI" id="CHEBI:79005"/>
        <dbReference type="ChEBI" id="CHEBI:82696"/>
        <dbReference type="EC" id="3.1.1.97"/>
    </reaction>
</comment>
<comment type="similarity">
    <text evidence="5">Belongs to the DPH7 family.</text>
</comment>
<feature type="region of interest" description="Disordered" evidence="9">
    <location>
        <begin position="74"/>
        <end position="148"/>
    </location>
</feature>
<dbReference type="EC" id="3.1.1.97" evidence="6"/>
<dbReference type="Pfam" id="PF00400">
    <property type="entry name" value="WD40"/>
    <property type="match status" value="1"/>
</dbReference>
<dbReference type="AlphaFoldDB" id="G1TDY8"/>
<evidence type="ECO:0000313" key="10">
    <source>
        <dbReference type="Ensembl" id="ENSOCUP00000015090.3"/>
    </source>
</evidence>
<feature type="compositionally biased region" description="Low complexity" evidence="9">
    <location>
        <begin position="106"/>
        <end position="117"/>
    </location>
</feature>
<evidence type="ECO:0000256" key="1">
    <source>
        <dbReference type="ARBA" id="ARBA00005156"/>
    </source>
</evidence>
<dbReference type="PaxDb" id="9986-ENSOCUP00000015090"/>
<evidence type="ECO:0000256" key="7">
    <source>
        <dbReference type="ARBA" id="ARBA00047551"/>
    </source>
</evidence>
<evidence type="ECO:0000256" key="9">
    <source>
        <dbReference type="SAM" id="MobiDB-lite"/>
    </source>
</evidence>
<dbReference type="eggNOG" id="KOG0280">
    <property type="taxonomic scope" value="Eukaryota"/>
</dbReference>
<reference evidence="10 11" key="1">
    <citation type="journal article" date="2011" name="Nature">
        <title>A high-resolution map of human evolutionary constraint using 29 mammals.</title>
        <authorList>
            <person name="Lindblad-Toh K."/>
            <person name="Garber M."/>
            <person name="Zuk O."/>
            <person name="Lin M.F."/>
            <person name="Parker B.J."/>
            <person name="Washietl S."/>
            <person name="Kheradpour P."/>
            <person name="Ernst J."/>
            <person name="Jordan G."/>
            <person name="Mauceli E."/>
            <person name="Ward L.D."/>
            <person name="Lowe C.B."/>
            <person name="Holloway A.K."/>
            <person name="Clamp M."/>
            <person name="Gnerre S."/>
            <person name="Alfoldi J."/>
            <person name="Beal K."/>
            <person name="Chang J."/>
            <person name="Clawson H."/>
            <person name="Cuff J."/>
            <person name="Di Palma F."/>
            <person name="Fitzgerald S."/>
            <person name="Flicek P."/>
            <person name="Guttman M."/>
            <person name="Hubisz M.J."/>
            <person name="Jaffe D.B."/>
            <person name="Jungreis I."/>
            <person name="Kent W.J."/>
            <person name="Kostka D."/>
            <person name="Lara M."/>
            <person name="Martins A.L."/>
            <person name="Massingham T."/>
            <person name="Moltke I."/>
            <person name="Raney B.J."/>
            <person name="Rasmussen M.D."/>
            <person name="Robinson J."/>
            <person name="Stark A."/>
            <person name="Vilella A.J."/>
            <person name="Wen J."/>
            <person name="Xie X."/>
            <person name="Zody M.C."/>
            <person name="Baldwin J."/>
            <person name="Bloom T."/>
            <person name="Chin C.W."/>
            <person name="Heiman D."/>
            <person name="Nicol R."/>
            <person name="Nusbaum C."/>
            <person name="Young S."/>
            <person name="Wilkinson J."/>
            <person name="Worley K.C."/>
            <person name="Kovar C.L."/>
            <person name="Muzny D.M."/>
            <person name="Gibbs R.A."/>
            <person name="Cree A."/>
            <person name="Dihn H.H."/>
            <person name="Fowler G."/>
            <person name="Jhangiani S."/>
            <person name="Joshi V."/>
            <person name="Lee S."/>
            <person name="Lewis L.R."/>
            <person name="Nazareth L.V."/>
            <person name="Okwuonu G."/>
            <person name="Santibanez J."/>
            <person name="Warren W.C."/>
            <person name="Mardis E.R."/>
            <person name="Weinstock G.M."/>
            <person name="Wilson R.K."/>
            <person name="Delehaunty K."/>
            <person name="Dooling D."/>
            <person name="Fronik C."/>
            <person name="Fulton L."/>
            <person name="Fulton B."/>
            <person name="Graves T."/>
            <person name="Minx P."/>
            <person name="Sodergren E."/>
            <person name="Birney E."/>
            <person name="Margulies E.H."/>
            <person name="Herrero J."/>
            <person name="Green E.D."/>
            <person name="Haussler D."/>
            <person name="Siepel A."/>
            <person name="Goldman N."/>
            <person name="Pollard K.S."/>
            <person name="Pedersen J.S."/>
            <person name="Lander E.S."/>
            <person name="Kellis M."/>
        </authorList>
    </citation>
    <scope>NUCLEOTIDE SEQUENCE [LARGE SCALE GENOMIC DNA]</scope>
    <source>
        <strain evidence="11">Thorbecke</strain>
    </source>
</reference>
<dbReference type="HOGENOM" id="CLU_036100_2_1_1"/>
<evidence type="ECO:0000256" key="3">
    <source>
        <dbReference type="ARBA" id="ARBA00022737"/>
    </source>
</evidence>
<keyword evidence="11" id="KW-1185">Reference proteome</keyword>
<organism evidence="10 11">
    <name type="scientific">Oryctolagus cuniculus</name>
    <name type="common">Rabbit</name>
    <dbReference type="NCBI Taxonomy" id="9986"/>
    <lineage>
        <taxon>Eukaryota</taxon>
        <taxon>Metazoa</taxon>
        <taxon>Chordata</taxon>
        <taxon>Craniata</taxon>
        <taxon>Vertebrata</taxon>
        <taxon>Euteleostomi</taxon>
        <taxon>Mammalia</taxon>
        <taxon>Eutheria</taxon>
        <taxon>Euarchontoglires</taxon>
        <taxon>Glires</taxon>
        <taxon>Lagomorpha</taxon>
        <taxon>Leporidae</taxon>
        <taxon>Oryctolagus</taxon>
    </lineage>
</organism>
<reference evidence="10" key="3">
    <citation type="submission" date="2025-09" db="UniProtKB">
        <authorList>
            <consortium name="Ensembl"/>
        </authorList>
    </citation>
    <scope>IDENTIFICATION</scope>
    <source>
        <strain evidence="10">Thorbecke</strain>
    </source>
</reference>
<dbReference type="PROSITE" id="PS50082">
    <property type="entry name" value="WD_REPEATS_2"/>
    <property type="match status" value="1"/>
</dbReference>
<dbReference type="GO" id="GO:0061685">
    <property type="term" value="F:diphthine methylesterase activity"/>
    <property type="evidence" value="ECO:0007669"/>
    <property type="project" value="UniProtKB-EC"/>
</dbReference>
<keyword evidence="2 8" id="KW-0853">WD repeat</keyword>
<evidence type="ECO:0000313" key="11">
    <source>
        <dbReference type="Proteomes" id="UP000001811"/>
    </source>
</evidence>
<dbReference type="InParanoid" id="G1TDY8"/>
<feature type="region of interest" description="Disordered" evidence="9">
    <location>
        <begin position="393"/>
        <end position="442"/>
    </location>
</feature>
<dbReference type="InterPro" id="IPR052415">
    <property type="entry name" value="Diphthine_MTase"/>
</dbReference>
<keyword evidence="3" id="KW-0677">Repeat</keyword>
<comment type="pathway">
    <text evidence="1">Protein modification; peptidyl-diphthamide biosynthesis.</text>
</comment>